<dbReference type="Gene3D" id="1.10.287.1880">
    <property type="match status" value="1"/>
</dbReference>
<dbReference type="AlphaFoldDB" id="A0A9P1MZC0"/>
<evidence type="ECO:0000256" key="7">
    <source>
        <dbReference type="ARBA" id="ARBA00023306"/>
    </source>
</evidence>
<accession>A0A9P1MZC0</accession>
<protein>
    <recommendedName>
        <fullName evidence="9">Protein zwilch</fullName>
    </recommendedName>
</protein>
<dbReference type="PANTHER" id="PTHR15995">
    <property type="entry name" value="PROTEIN ZWILCH HOMOLOG"/>
    <property type="match status" value="1"/>
</dbReference>
<comment type="subunit">
    <text evidence="9">Component of the RZZ complex.</text>
</comment>
<evidence type="ECO:0000313" key="10">
    <source>
        <dbReference type="EMBL" id="CAI5445824.1"/>
    </source>
</evidence>
<evidence type="ECO:0000256" key="2">
    <source>
        <dbReference type="ARBA" id="ARBA00009062"/>
    </source>
</evidence>
<comment type="subcellular location">
    <subcellularLocation>
        <location evidence="1 9">Chromosome</location>
        <location evidence="1 9">Centromere</location>
        <location evidence="1 9">Kinetochore</location>
    </subcellularLocation>
</comment>
<dbReference type="Pfam" id="PF09817">
    <property type="entry name" value="Zwilch"/>
    <property type="match status" value="1"/>
</dbReference>
<dbReference type="GO" id="GO:0034501">
    <property type="term" value="P:protein localization to kinetochore"/>
    <property type="evidence" value="ECO:0007669"/>
    <property type="project" value="UniProtKB-UniRule"/>
</dbReference>
<dbReference type="GO" id="GO:0007094">
    <property type="term" value="P:mitotic spindle assembly checkpoint signaling"/>
    <property type="evidence" value="ECO:0007669"/>
    <property type="project" value="UniProtKB-UniRule"/>
</dbReference>
<dbReference type="EMBL" id="CANHGI010000003">
    <property type="protein sequence ID" value="CAI5445824.1"/>
    <property type="molecule type" value="Genomic_DNA"/>
</dbReference>
<dbReference type="GO" id="GO:0051301">
    <property type="term" value="P:cell division"/>
    <property type="evidence" value="ECO:0007669"/>
    <property type="project" value="UniProtKB-UniRule"/>
</dbReference>
<evidence type="ECO:0000256" key="8">
    <source>
        <dbReference type="ARBA" id="ARBA00023328"/>
    </source>
</evidence>
<keyword evidence="11" id="KW-1185">Reference proteome</keyword>
<evidence type="ECO:0000256" key="5">
    <source>
        <dbReference type="ARBA" id="ARBA00022776"/>
    </source>
</evidence>
<keyword evidence="5 9" id="KW-0498">Mitosis</keyword>
<comment type="similarity">
    <text evidence="2 9">Belongs to the ZWILCH family.</text>
</comment>
<dbReference type="PANTHER" id="PTHR15995:SF1">
    <property type="entry name" value="PROTEIN ZWILCH HOMOLOG"/>
    <property type="match status" value="1"/>
</dbReference>
<evidence type="ECO:0000256" key="3">
    <source>
        <dbReference type="ARBA" id="ARBA00022454"/>
    </source>
</evidence>
<keyword evidence="6 9" id="KW-0995">Kinetochore</keyword>
<keyword evidence="7 9" id="KW-0131">Cell cycle</keyword>
<dbReference type="Proteomes" id="UP001152747">
    <property type="component" value="Unassembled WGS sequence"/>
</dbReference>
<name>A0A9P1MZC0_9PELO</name>
<dbReference type="InterPro" id="IPR018630">
    <property type="entry name" value="Zwilch"/>
</dbReference>
<comment type="function">
    <text evidence="9">Essential component of the mitotic checkpoint, which prevents cells from prematurely exiting mitosis. Required for chromosome segregation, the assembly of the dynein-dynactin and mdf-1-mdf-2 complexes onto kinetochores and spindle pole separation. Its function related to the spindle assembly machinery and kinetochore-microtubule attachments likely depends on its association in the mitotic RZZ complex.</text>
</comment>
<dbReference type="OrthoDB" id="5556307at2759"/>
<evidence type="ECO:0000256" key="4">
    <source>
        <dbReference type="ARBA" id="ARBA00022618"/>
    </source>
</evidence>
<keyword evidence="3 9" id="KW-0158">Chromosome</keyword>
<evidence type="ECO:0000256" key="6">
    <source>
        <dbReference type="ARBA" id="ARBA00022838"/>
    </source>
</evidence>
<comment type="caution">
    <text evidence="10">The sequence shown here is derived from an EMBL/GenBank/DDBJ whole genome shotgun (WGS) entry which is preliminary data.</text>
</comment>
<organism evidence="10 11">
    <name type="scientific">Caenorhabditis angaria</name>
    <dbReference type="NCBI Taxonomy" id="860376"/>
    <lineage>
        <taxon>Eukaryota</taxon>
        <taxon>Metazoa</taxon>
        <taxon>Ecdysozoa</taxon>
        <taxon>Nematoda</taxon>
        <taxon>Chromadorea</taxon>
        <taxon>Rhabditida</taxon>
        <taxon>Rhabditina</taxon>
        <taxon>Rhabditomorpha</taxon>
        <taxon>Rhabditoidea</taxon>
        <taxon>Rhabditidae</taxon>
        <taxon>Peloderinae</taxon>
        <taxon>Caenorhabditis</taxon>
    </lineage>
</organism>
<gene>
    <name evidence="10" type="ORF">CAMP_LOCUS8461</name>
</gene>
<keyword evidence="8 9" id="KW-0137">Centromere</keyword>
<proteinExistence type="inferred from homology"/>
<evidence type="ECO:0000256" key="9">
    <source>
        <dbReference type="RuleBase" id="RU369076"/>
    </source>
</evidence>
<reference evidence="10" key="1">
    <citation type="submission" date="2022-11" db="EMBL/GenBank/DDBJ databases">
        <authorList>
            <person name="Kikuchi T."/>
        </authorList>
    </citation>
    <scope>NUCLEOTIDE SEQUENCE</scope>
    <source>
        <strain evidence="10">PS1010</strain>
    </source>
</reference>
<keyword evidence="4 9" id="KW-0132">Cell division</keyword>
<evidence type="ECO:0000256" key="1">
    <source>
        <dbReference type="ARBA" id="ARBA00004629"/>
    </source>
</evidence>
<dbReference type="GO" id="GO:1990423">
    <property type="term" value="C:RZZ complex"/>
    <property type="evidence" value="ECO:0007669"/>
    <property type="project" value="UniProtKB-UniRule"/>
</dbReference>
<sequence>MYALQVYNDEMKSWKDAEDENAPLPEPVVIFEKYRARLLPISALPILQNHPNIESIALSSTEAIVIDSKIAKTFKKHPKIEEDVYHDEFSMDTSENIENGPLHTSFVSLSKLKARNGHETEEDLAGFECVEFFDCNPIDISEAMSLEAKIRKTPPFDNEKPMPIIISTKSSKKLLPSIVWKIIDPSQKLTGITRILGIACDETRNQVVKLNGAFPAQNYPNETQEFRATYQIKRAICSQKRRDPGEVVVDIKWCQGSASEFLAQPPNSAVCTVKVDLGWADTRFFRDVEMYGEVMFILSLADVLANPQEDIKFITKNPETLRAELDELIQEGSRKDEVFGVTAGELEITEKLWKILYKSANIEQAADLLRIFFTALNFGSISSRVHYNNRSRLAQLIHSSKSGNFRIPRLEKLNTVEMIMEIGTEYLRRKLIQDFSTKIQLSQEELEMTMANCEREIRKKFEEAESRAIAILPIAMSLATIEEFVTMINKNSERRIPEIARKIIAEHVASTIAQLGQPKFNFKFEQRLEISSLSSTIFQSRRPAVWRCETRKSQGKRQVARLMTCLNLEMPLEEANEIVNSQRPAIRELAAVAGENSEEARKIPVKSDSDYTVSHTIFSYY</sequence>
<evidence type="ECO:0000313" key="11">
    <source>
        <dbReference type="Proteomes" id="UP001152747"/>
    </source>
</evidence>